<sequence length="939" mass="101977">MSTPLRCHLLVALCLSVLIPSKPICGAEADLDRLTRQIQPLVACLSGQRDAFAMTAQVDAIIDGSPQRIDARFVRYSDDAFDLDLVHQDYAVKLRRRAEATAMLLPLHNTVFVGRGKTDDLDHLRPKEITARIISPFTSVATYVPILQGGDAGGVSLILTGLTKLRFDPAASCWRLGSDTTIEFSAQGQAIDMRWDDAHVQLAFGDVTGEVEAIGDWPGMQVVELPRDELERQLVRGVRRAGEILAPSSRLTSPPETAKRVDHGELRWIDGQRVVLLGGTPQQIGTAHGELLADEANRCIDSVLYTFGTAQTIRTGRWFRSELADAYARLAPHIPERHRVETRAMAASLGLDPELVEALNVFPELFHCSGFAVFGNATTDGTLYHGRVLDYMTTIGLQDAATTFIVAPQGQHAFANVGYAAFIGSVSGMNAVGISLGEMGGKGEGQWDGVPMATLMRRALEECSTLDQVTTLWTDSPRTCEYFYVFADGKTNQAVGVAATPESIQFVQPGEAHELLGEGIEDAVVLSAGSRLELLRERVSQKYGQINVDVAQWLMSRPVAMQSNLHNVLFVPAEGVFYVANASHDKPAAERPYARMDLNALLKTMPNADQQSAVTPPQLSESELVAGAVFAARDTLDTGHEPSADARACLDGLIWQATDFDVQCQPPHDRCGDWSIRFPSPTLTGDAANDVVNLEWYMARDEAGLPITAPAVVVVHESGSNMTVGRLIASSLRQYGLHAFMIQLPYYGERRVNSDRPAGEQMFSAISQAVTDVRRARDAVAALPLIATDNISVQGTSLGGFVTATAASLDSGFNHVFIMLAGGDLFDVIEKGEKDAARLRESLAERGITGSKLKSLTATVEPTRIAHRLDPATTWIYSAQFDRVVPPASAKILATTAGLDRSHHIEMLANHYSGIIYLPYLLDQMQQQIIPTKAVALTE</sequence>
<protein>
    <submittedName>
        <fullName evidence="3">Acyl-coenzyme A:6-aminopenicillanic acid acyl-transferase</fullName>
    </submittedName>
</protein>
<dbReference type="AlphaFoldDB" id="A0A517N572"/>
<dbReference type="PROSITE" id="PS00708">
    <property type="entry name" value="PRO_ENDOPEP_SER"/>
    <property type="match status" value="1"/>
</dbReference>
<dbReference type="OrthoDB" id="264208at2"/>
<dbReference type="EMBL" id="CP036525">
    <property type="protein sequence ID" value="QDT02178.1"/>
    <property type="molecule type" value="Genomic_DNA"/>
</dbReference>
<keyword evidence="3" id="KW-0808">Transferase</keyword>
<dbReference type="GO" id="GO:0016740">
    <property type="term" value="F:transferase activity"/>
    <property type="evidence" value="ECO:0007669"/>
    <property type="project" value="UniProtKB-KW"/>
</dbReference>
<dbReference type="KEGG" id="rlc:K227x_05490"/>
<organism evidence="3 4">
    <name type="scientific">Rubripirellula lacrimiformis</name>
    <dbReference type="NCBI Taxonomy" id="1930273"/>
    <lineage>
        <taxon>Bacteria</taxon>
        <taxon>Pseudomonadati</taxon>
        <taxon>Planctomycetota</taxon>
        <taxon>Planctomycetia</taxon>
        <taxon>Pirellulales</taxon>
        <taxon>Pirellulaceae</taxon>
        <taxon>Rubripirellula</taxon>
    </lineage>
</organism>
<dbReference type="PANTHER" id="PTHR35190">
    <property type="entry name" value="PROTEIN DCD1B"/>
    <property type="match status" value="1"/>
</dbReference>
<dbReference type="RefSeq" id="WP_145167937.1">
    <property type="nucleotide sequence ID" value="NZ_CP036525.1"/>
</dbReference>
<proteinExistence type="predicted"/>
<dbReference type="Pfam" id="PF03417">
    <property type="entry name" value="AAT"/>
    <property type="match status" value="1"/>
</dbReference>
<accession>A0A517N572</accession>
<dbReference type="NCBIfam" id="NF040521">
    <property type="entry name" value="C45_proenzyme"/>
    <property type="match status" value="1"/>
</dbReference>
<keyword evidence="1" id="KW-0378">Hydrolase</keyword>
<keyword evidence="4" id="KW-1185">Reference proteome</keyword>
<gene>
    <name evidence="3" type="ORF">K227x_05490</name>
</gene>
<feature type="domain" description="Peptidase C45 hydrolase" evidence="2">
    <location>
        <begin position="384"/>
        <end position="501"/>
    </location>
</feature>
<dbReference type="Gene3D" id="3.40.50.1820">
    <property type="entry name" value="alpha/beta hydrolase"/>
    <property type="match status" value="1"/>
</dbReference>
<dbReference type="GO" id="GO:0004252">
    <property type="term" value="F:serine-type endopeptidase activity"/>
    <property type="evidence" value="ECO:0007669"/>
    <property type="project" value="InterPro"/>
</dbReference>
<dbReference type="InterPro" id="IPR029058">
    <property type="entry name" value="AB_hydrolase_fold"/>
</dbReference>
<dbReference type="Gene3D" id="3.60.60.10">
    <property type="entry name" value="Penicillin V Acylase, Chain A"/>
    <property type="match status" value="1"/>
</dbReference>
<dbReference type="PANTHER" id="PTHR35190:SF2">
    <property type="entry name" value="PROTEIN DCD1B"/>
    <property type="match status" value="1"/>
</dbReference>
<dbReference type="Proteomes" id="UP000318538">
    <property type="component" value="Chromosome"/>
</dbReference>
<dbReference type="InterPro" id="IPR002471">
    <property type="entry name" value="Pept_S9_AS"/>
</dbReference>
<evidence type="ECO:0000256" key="1">
    <source>
        <dbReference type="ARBA" id="ARBA00022801"/>
    </source>
</evidence>
<dbReference type="InterPro" id="IPR047803">
    <property type="entry name" value="DCD1A/B-like"/>
</dbReference>
<dbReference type="SUPFAM" id="SSF53474">
    <property type="entry name" value="alpha/beta-Hydrolases"/>
    <property type="match status" value="1"/>
</dbReference>
<evidence type="ECO:0000313" key="4">
    <source>
        <dbReference type="Proteomes" id="UP000318538"/>
    </source>
</evidence>
<evidence type="ECO:0000259" key="2">
    <source>
        <dbReference type="Pfam" id="PF03417"/>
    </source>
</evidence>
<dbReference type="GO" id="GO:0006508">
    <property type="term" value="P:proteolysis"/>
    <property type="evidence" value="ECO:0007669"/>
    <property type="project" value="InterPro"/>
</dbReference>
<dbReference type="InterPro" id="IPR005079">
    <property type="entry name" value="Peptidase_C45_hydrolase"/>
</dbReference>
<reference evidence="3 4" key="1">
    <citation type="submission" date="2019-02" db="EMBL/GenBank/DDBJ databases">
        <title>Deep-cultivation of Planctomycetes and their phenomic and genomic characterization uncovers novel biology.</title>
        <authorList>
            <person name="Wiegand S."/>
            <person name="Jogler M."/>
            <person name="Boedeker C."/>
            <person name="Pinto D."/>
            <person name="Vollmers J."/>
            <person name="Rivas-Marin E."/>
            <person name="Kohn T."/>
            <person name="Peeters S.H."/>
            <person name="Heuer A."/>
            <person name="Rast P."/>
            <person name="Oberbeckmann S."/>
            <person name="Bunk B."/>
            <person name="Jeske O."/>
            <person name="Meyerdierks A."/>
            <person name="Storesund J.E."/>
            <person name="Kallscheuer N."/>
            <person name="Luecker S."/>
            <person name="Lage O.M."/>
            <person name="Pohl T."/>
            <person name="Merkel B.J."/>
            <person name="Hornburger P."/>
            <person name="Mueller R.-W."/>
            <person name="Bruemmer F."/>
            <person name="Labrenz M."/>
            <person name="Spormann A.M."/>
            <person name="Op den Camp H."/>
            <person name="Overmann J."/>
            <person name="Amann R."/>
            <person name="Jetten M.S.M."/>
            <person name="Mascher T."/>
            <person name="Medema M.H."/>
            <person name="Devos D.P."/>
            <person name="Kaster A.-K."/>
            <person name="Ovreas L."/>
            <person name="Rohde M."/>
            <person name="Galperin M.Y."/>
            <person name="Jogler C."/>
        </authorList>
    </citation>
    <scope>NUCLEOTIDE SEQUENCE [LARGE SCALE GENOMIC DNA]</scope>
    <source>
        <strain evidence="3 4">K22_7</strain>
    </source>
</reference>
<name>A0A517N572_9BACT</name>
<evidence type="ECO:0000313" key="3">
    <source>
        <dbReference type="EMBL" id="QDT02178.1"/>
    </source>
</evidence>
<dbReference type="InterPro" id="IPR047794">
    <property type="entry name" value="C45_proenzyme-like"/>
</dbReference>